<dbReference type="PROSITE" id="PS50181">
    <property type="entry name" value="FBOX"/>
    <property type="match status" value="1"/>
</dbReference>
<dbReference type="InterPro" id="IPR036047">
    <property type="entry name" value="F-box-like_dom_sf"/>
</dbReference>
<evidence type="ECO:0000259" key="1">
    <source>
        <dbReference type="PROSITE" id="PS50181"/>
    </source>
</evidence>
<dbReference type="Gene3D" id="1.20.1280.50">
    <property type="match status" value="1"/>
</dbReference>
<dbReference type="Pfam" id="PF00646">
    <property type="entry name" value="F-box"/>
    <property type="match status" value="1"/>
</dbReference>
<name>A0A481ZCS1_9VIRU</name>
<evidence type="ECO:0000313" key="2">
    <source>
        <dbReference type="EMBL" id="QBK93714.1"/>
    </source>
</evidence>
<proteinExistence type="predicted"/>
<dbReference type="SUPFAM" id="SSF81383">
    <property type="entry name" value="F-box domain"/>
    <property type="match status" value="1"/>
</dbReference>
<sequence>MSSITNISVEEILTKLRFNYQDLNELPIVQLKDILANLTVKEILLLCTTNKKFNAACKEESFWKNKVFSDYGIEKKYGATWRKTAQRMSQINMINMNKKWTNGRTYKELFDMAMQEIADELNVMRMVEINKIFTEYPPCFSNKFAYLNNEQEFQDYAEVNLKRQLTREELDKLEFVNSREMLVIYAASGTYESGKRRGKDLLPGDNNHYSQFDYNNIPNQKEFILQLFDPMLYVMQFSSFPIEELRKFST</sequence>
<gene>
    <name evidence="2" type="ORF">LCPAC406_00280</name>
</gene>
<accession>A0A481ZCS1</accession>
<dbReference type="InterPro" id="IPR001810">
    <property type="entry name" value="F-box_dom"/>
</dbReference>
<feature type="domain" description="F-box" evidence="1">
    <location>
        <begin position="20"/>
        <end position="66"/>
    </location>
</feature>
<protein>
    <submittedName>
        <fullName evidence="2">F-box domain protein</fullName>
    </submittedName>
</protein>
<dbReference type="EMBL" id="MK500604">
    <property type="protein sequence ID" value="QBK93714.1"/>
    <property type="molecule type" value="Genomic_DNA"/>
</dbReference>
<organism evidence="2">
    <name type="scientific">Pithovirus LCPAC406</name>
    <dbReference type="NCBI Taxonomy" id="2506599"/>
    <lineage>
        <taxon>Viruses</taxon>
        <taxon>Pithoviruses</taxon>
    </lineage>
</organism>
<dbReference type="SMART" id="SM00256">
    <property type="entry name" value="FBOX"/>
    <property type="match status" value="1"/>
</dbReference>
<reference evidence="2" key="1">
    <citation type="journal article" date="2019" name="MBio">
        <title>Virus Genomes from Deep Sea Sediments Expand the Ocean Megavirome and Support Independent Origins of Viral Gigantism.</title>
        <authorList>
            <person name="Backstrom D."/>
            <person name="Yutin N."/>
            <person name="Jorgensen S.L."/>
            <person name="Dharamshi J."/>
            <person name="Homa F."/>
            <person name="Zaremba-Niedwiedzka K."/>
            <person name="Spang A."/>
            <person name="Wolf Y.I."/>
            <person name="Koonin E.V."/>
            <person name="Ettema T.J."/>
        </authorList>
    </citation>
    <scope>NUCLEOTIDE SEQUENCE</scope>
</reference>